<keyword evidence="4 5" id="KW-0472">Membrane</keyword>
<feature type="transmembrane region" description="Helical" evidence="5">
    <location>
        <begin position="120"/>
        <end position="141"/>
    </location>
</feature>
<dbReference type="InterPro" id="IPR007016">
    <property type="entry name" value="O-antigen_ligase-rel_domated"/>
</dbReference>
<keyword evidence="9" id="KW-1185">Reference proteome</keyword>
<dbReference type="InterPro" id="IPR021797">
    <property type="entry name" value="Wzy_C_2"/>
</dbReference>
<proteinExistence type="predicted"/>
<feature type="transmembrane region" description="Helical" evidence="5">
    <location>
        <begin position="161"/>
        <end position="177"/>
    </location>
</feature>
<protein>
    <recommendedName>
        <fullName evidence="10">Polymerase</fullName>
    </recommendedName>
</protein>
<evidence type="ECO:0008006" key="10">
    <source>
        <dbReference type="Google" id="ProtNLM"/>
    </source>
</evidence>
<feature type="domain" description="Virulence factor membrane-bound polymerase C-terminal" evidence="7">
    <location>
        <begin position="368"/>
        <end position="539"/>
    </location>
</feature>
<feature type="transmembrane region" description="Helical" evidence="5">
    <location>
        <begin position="389"/>
        <end position="407"/>
    </location>
</feature>
<comment type="caution">
    <text evidence="8">The sequence shown here is derived from an EMBL/GenBank/DDBJ whole genome shotgun (WGS) entry which is preliminary data.</text>
</comment>
<evidence type="ECO:0000259" key="6">
    <source>
        <dbReference type="Pfam" id="PF04932"/>
    </source>
</evidence>
<feature type="transmembrane region" description="Helical" evidence="5">
    <location>
        <begin position="63"/>
        <end position="85"/>
    </location>
</feature>
<name>A0ABQ3GYU9_9NEIS</name>
<gene>
    <name evidence="8" type="ORF">GCM10007350_16900</name>
</gene>
<keyword evidence="3 5" id="KW-1133">Transmembrane helix</keyword>
<feature type="transmembrane region" description="Helical" evidence="5">
    <location>
        <begin position="33"/>
        <end position="51"/>
    </location>
</feature>
<dbReference type="Proteomes" id="UP000604737">
    <property type="component" value="Unassembled WGS sequence"/>
</dbReference>
<feature type="transmembrane region" description="Helical" evidence="5">
    <location>
        <begin position="419"/>
        <end position="438"/>
    </location>
</feature>
<evidence type="ECO:0000256" key="3">
    <source>
        <dbReference type="ARBA" id="ARBA00022989"/>
    </source>
</evidence>
<dbReference type="PANTHER" id="PTHR37422">
    <property type="entry name" value="TEICHURONIC ACID BIOSYNTHESIS PROTEIN TUAE"/>
    <property type="match status" value="1"/>
</dbReference>
<evidence type="ECO:0000313" key="8">
    <source>
        <dbReference type="EMBL" id="GHD61874.1"/>
    </source>
</evidence>
<feature type="transmembrane region" description="Helical" evidence="5">
    <location>
        <begin position="234"/>
        <end position="251"/>
    </location>
</feature>
<reference evidence="9" key="1">
    <citation type="journal article" date="2019" name="Int. J. Syst. Evol. Microbiol.">
        <title>The Global Catalogue of Microorganisms (GCM) 10K type strain sequencing project: providing services to taxonomists for standard genome sequencing and annotation.</title>
        <authorList>
            <consortium name="The Broad Institute Genomics Platform"/>
            <consortium name="The Broad Institute Genome Sequencing Center for Infectious Disease"/>
            <person name="Wu L."/>
            <person name="Ma J."/>
        </authorList>
    </citation>
    <scope>NUCLEOTIDE SEQUENCE [LARGE SCALE GENOMIC DNA]</scope>
    <source>
        <strain evidence="9">KCTC 23701</strain>
    </source>
</reference>
<feature type="domain" description="O-antigen ligase-related" evidence="6">
    <location>
        <begin position="190"/>
        <end position="346"/>
    </location>
</feature>
<feature type="transmembrane region" description="Helical" evidence="5">
    <location>
        <begin position="366"/>
        <end position="383"/>
    </location>
</feature>
<dbReference type="Pfam" id="PF04932">
    <property type="entry name" value="Wzy_C"/>
    <property type="match status" value="1"/>
</dbReference>
<evidence type="ECO:0000256" key="1">
    <source>
        <dbReference type="ARBA" id="ARBA00004141"/>
    </source>
</evidence>
<evidence type="ECO:0000313" key="9">
    <source>
        <dbReference type="Proteomes" id="UP000604737"/>
    </source>
</evidence>
<accession>A0ABQ3GYU9</accession>
<sequence length="577" mass="63320">MLRVFQILLFLLAAVPCGIPFRYPPNPVFPSELAAYTLATLLVLAVAGLPSQRVETTRTPWMAIVWFGLAAVLGLQALVLTVPYWSDLTIPALYLVTAGMSVWALARARDEFGIAPLAQALAWGLVVGALFNSALAVDQIYQLIKYGPRLIFGNIGQKNMYGHYLAWGFASLMWLSATGRLPRWLTVTLSLWFALSMAYCGSRSPFLYAVAWLVFGLALAFGRNEVVRRLGRNLMIAGALIVAMQFVAPLINDVLGHLLSTKNEVPTGLDRLDSNGARRLVEWHKAWLTFQAHPWLGVGWGEYPAHGVALQVRPEFAKVVESVLFTHAHNSLLNLMAETGVIGAGIVVLGVLAAFFGLWSRRDDDVAMFAAALVAVSILHSLVEYPLWYYHFFGPFALMLFLAFGAAPRRAPAVSRGGFALYGIASIAVAVFGGLTYLKIYPIIDPSDSVATNERNLKTLGELRHNPLVDFYADYALSNYITASAENIDWKLGILDRLNAVRPYPGQLSDAAIMHAIKGDAAQAQTLMRQAAFAYPESLDYFRDELARFPNDARVQALAKPVDDGEAMFGKQPHDGE</sequence>
<dbReference type="InterPro" id="IPR051533">
    <property type="entry name" value="WaaL-like"/>
</dbReference>
<feature type="transmembrane region" description="Helical" evidence="5">
    <location>
        <begin position="205"/>
        <end position="222"/>
    </location>
</feature>
<evidence type="ECO:0000256" key="5">
    <source>
        <dbReference type="SAM" id="Phobius"/>
    </source>
</evidence>
<dbReference type="EMBL" id="BMYO01000004">
    <property type="protein sequence ID" value="GHD61874.1"/>
    <property type="molecule type" value="Genomic_DNA"/>
</dbReference>
<organism evidence="8 9">
    <name type="scientific">Jeongeupia chitinilytica</name>
    <dbReference type="NCBI Taxonomy" id="1041641"/>
    <lineage>
        <taxon>Bacteria</taxon>
        <taxon>Pseudomonadati</taxon>
        <taxon>Pseudomonadota</taxon>
        <taxon>Betaproteobacteria</taxon>
        <taxon>Neisseriales</taxon>
        <taxon>Chitinibacteraceae</taxon>
        <taxon>Jeongeupia</taxon>
    </lineage>
</organism>
<keyword evidence="2 5" id="KW-0812">Transmembrane</keyword>
<dbReference type="RefSeq" id="WP_189459864.1">
    <property type="nucleotide sequence ID" value="NZ_BMYO01000004.1"/>
</dbReference>
<evidence type="ECO:0000256" key="4">
    <source>
        <dbReference type="ARBA" id="ARBA00023136"/>
    </source>
</evidence>
<dbReference type="PANTHER" id="PTHR37422:SF21">
    <property type="entry name" value="EXOQ-LIKE PROTEIN"/>
    <property type="match status" value="1"/>
</dbReference>
<comment type="subcellular location">
    <subcellularLocation>
        <location evidence="1">Membrane</location>
        <topology evidence="1">Multi-pass membrane protein</topology>
    </subcellularLocation>
</comment>
<evidence type="ECO:0000256" key="2">
    <source>
        <dbReference type="ARBA" id="ARBA00022692"/>
    </source>
</evidence>
<dbReference type="Pfam" id="PF11846">
    <property type="entry name" value="Wzy_C_2"/>
    <property type="match status" value="1"/>
</dbReference>
<feature type="transmembrane region" description="Helical" evidence="5">
    <location>
        <begin position="340"/>
        <end position="359"/>
    </location>
</feature>
<evidence type="ECO:0000259" key="7">
    <source>
        <dbReference type="Pfam" id="PF11846"/>
    </source>
</evidence>